<dbReference type="AlphaFoldDB" id="K2SG57"/>
<evidence type="ECO:0000313" key="1">
    <source>
        <dbReference type="EMBL" id="EKG15815.1"/>
    </source>
</evidence>
<dbReference type="eggNOG" id="ENOG502S68H">
    <property type="taxonomic scope" value="Eukaryota"/>
</dbReference>
<dbReference type="STRING" id="1126212.K2SG57"/>
<dbReference type="VEuPathDB" id="FungiDB:MPH_07018"/>
<sequence length="386" mass="44870">MVGKTTLLKLLGHHITHHELDLEPVYIQWESRQDRNGLPYEEYLAQQKITWQERNAESRPCNPRARTIYLIDEAQRSYEEDTLWAMLKNYHNMRDGSLFVLVCVYGAAGISPQRETFIESQARLMHSMQRIELRPSTPGSPYMLFKQEDTDAMLRKFALYHKCQLDNRVVEYLHRATGGHPGMLGVLLSHVQTFCRETGVPVPRTLSPEFLHELIVQHEDSFVEWLGRWGRGVWSPRCEGNVQKCLRKSEYSHIQLLDICINAIARFSPGALQNRRYSQSSGSWGIPEAAFQDELYCCLNRELHYVPILSEYSHTKDGRIDFYISDQKWGIEVLQCGSNAEIDKHIARFAYGGKYQRWEIMDDYVILNFCPRAALREVKIKGVVIE</sequence>
<evidence type="ECO:0000313" key="2">
    <source>
        <dbReference type="Proteomes" id="UP000007129"/>
    </source>
</evidence>
<dbReference type="SUPFAM" id="SSF52540">
    <property type="entry name" value="P-loop containing nucleoside triphosphate hydrolases"/>
    <property type="match status" value="1"/>
</dbReference>
<dbReference type="OrthoDB" id="2364732at2759"/>
<dbReference type="HOGENOM" id="CLU_715859_0_0_1"/>
<protein>
    <recommendedName>
        <fullName evidence="3">AAA domain-containing protein</fullName>
    </recommendedName>
</protein>
<reference evidence="1 2" key="1">
    <citation type="journal article" date="2012" name="BMC Genomics">
        <title>Tools to kill: Genome of one of the most destructive plant pathogenic fungi Macrophomina phaseolina.</title>
        <authorList>
            <person name="Islam M.S."/>
            <person name="Haque M.S."/>
            <person name="Islam M.M."/>
            <person name="Emdad E.M."/>
            <person name="Halim A."/>
            <person name="Hossen Q.M.M."/>
            <person name="Hossain M.Z."/>
            <person name="Ahmed B."/>
            <person name="Rahim S."/>
            <person name="Rahman M.S."/>
            <person name="Alam M.M."/>
            <person name="Hou S."/>
            <person name="Wan X."/>
            <person name="Saito J.A."/>
            <person name="Alam M."/>
        </authorList>
    </citation>
    <scope>NUCLEOTIDE SEQUENCE [LARGE SCALE GENOMIC DNA]</scope>
    <source>
        <strain evidence="1 2">MS6</strain>
    </source>
</reference>
<organism evidence="1 2">
    <name type="scientific">Macrophomina phaseolina (strain MS6)</name>
    <name type="common">Charcoal rot fungus</name>
    <dbReference type="NCBI Taxonomy" id="1126212"/>
    <lineage>
        <taxon>Eukaryota</taxon>
        <taxon>Fungi</taxon>
        <taxon>Dikarya</taxon>
        <taxon>Ascomycota</taxon>
        <taxon>Pezizomycotina</taxon>
        <taxon>Dothideomycetes</taxon>
        <taxon>Dothideomycetes incertae sedis</taxon>
        <taxon>Botryosphaeriales</taxon>
        <taxon>Botryosphaeriaceae</taxon>
        <taxon>Macrophomina</taxon>
    </lineage>
</organism>
<gene>
    <name evidence="1" type="ORF">MPH_07018</name>
</gene>
<proteinExistence type="predicted"/>
<dbReference type="EMBL" id="AHHD01000292">
    <property type="protein sequence ID" value="EKG15815.1"/>
    <property type="molecule type" value="Genomic_DNA"/>
</dbReference>
<comment type="caution">
    <text evidence="1">The sequence shown here is derived from an EMBL/GenBank/DDBJ whole genome shotgun (WGS) entry which is preliminary data.</text>
</comment>
<dbReference type="InterPro" id="IPR027417">
    <property type="entry name" value="P-loop_NTPase"/>
</dbReference>
<name>K2SG57_MACPH</name>
<dbReference type="InParanoid" id="K2SG57"/>
<evidence type="ECO:0008006" key="3">
    <source>
        <dbReference type="Google" id="ProtNLM"/>
    </source>
</evidence>
<accession>K2SG57</accession>
<dbReference type="Proteomes" id="UP000007129">
    <property type="component" value="Unassembled WGS sequence"/>
</dbReference>